<name>A0A2T5FVS1_9SPHN</name>
<accession>A0A2T5FVS1</accession>
<sequence>MNLEDRQPGPSLFDHVARALRGWLARRGQTKRSPPVAIGALLNAGTRHVLWPSALLATIPIATFLGAHMLAAANDAARLEVERRAAVKIAAVAAAREGARARAMLAPLMARPTVAETIERLAQALPADARINALSRDGKGAIGAEIDCADPDALRLALQGDPLLGTFRMIGQTDADDGVRVTLKADAS</sequence>
<dbReference type="RefSeq" id="WP_107968223.1">
    <property type="nucleotide sequence ID" value="NZ_NWBU01000010.1"/>
</dbReference>
<dbReference type="Proteomes" id="UP000244162">
    <property type="component" value="Unassembled WGS sequence"/>
</dbReference>
<dbReference type="OrthoDB" id="7586213at2"/>
<dbReference type="AlphaFoldDB" id="A0A2T5FVS1"/>
<keyword evidence="2" id="KW-1185">Reference proteome</keyword>
<gene>
    <name evidence="1" type="ORF">CLG96_11930</name>
</gene>
<proteinExistence type="predicted"/>
<protein>
    <submittedName>
        <fullName evidence="1">Uncharacterized protein</fullName>
    </submittedName>
</protein>
<evidence type="ECO:0000313" key="2">
    <source>
        <dbReference type="Proteomes" id="UP000244162"/>
    </source>
</evidence>
<organism evidence="1 2">
    <name type="scientific">Sphingomonas oleivorans</name>
    <dbReference type="NCBI Taxonomy" id="1735121"/>
    <lineage>
        <taxon>Bacteria</taxon>
        <taxon>Pseudomonadati</taxon>
        <taxon>Pseudomonadota</taxon>
        <taxon>Alphaproteobacteria</taxon>
        <taxon>Sphingomonadales</taxon>
        <taxon>Sphingomonadaceae</taxon>
        <taxon>Sphingomonas</taxon>
    </lineage>
</organism>
<evidence type="ECO:0000313" key="1">
    <source>
        <dbReference type="EMBL" id="PTQ09870.1"/>
    </source>
</evidence>
<dbReference type="EMBL" id="NWBU01000010">
    <property type="protein sequence ID" value="PTQ09870.1"/>
    <property type="molecule type" value="Genomic_DNA"/>
</dbReference>
<reference evidence="1 2" key="1">
    <citation type="submission" date="2017-09" db="EMBL/GenBank/DDBJ databases">
        <title>Sphingomonas panjinensis sp.nov., isolated from oil-contaminated soil.</title>
        <authorList>
            <person name="Wang L."/>
            <person name="Chen L."/>
        </authorList>
    </citation>
    <scope>NUCLEOTIDE SEQUENCE [LARGE SCALE GENOMIC DNA]</scope>
    <source>
        <strain evidence="1 2">FW-11</strain>
    </source>
</reference>
<comment type="caution">
    <text evidence="1">The sequence shown here is derived from an EMBL/GenBank/DDBJ whole genome shotgun (WGS) entry which is preliminary data.</text>
</comment>